<dbReference type="InterPro" id="IPR036047">
    <property type="entry name" value="F-box-like_dom_sf"/>
</dbReference>
<dbReference type="InterPro" id="IPR001810">
    <property type="entry name" value="F-box_dom"/>
</dbReference>
<protein>
    <recommendedName>
        <fullName evidence="2">F-box domain-containing protein</fullName>
    </recommendedName>
</protein>
<dbReference type="HOGENOM" id="CLU_1115722_0_0_1"/>
<dbReference type="Pfam" id="PF12937">
    <property type="entry name" value="F-box-like"/>
    <property type="match status" value="1"/>
</dbReference>
<evidence type="ECO:0000313" key="3">
    <source>
        <dbReference type="EMBL" id="EJU03418.1"/>
    </source>
</evidence>
<keyword evidence="4" id="KW-1185">Reference proteome</keyword>
<sequence>MASIVLEGQIWGIVLIVMGLFLQELLYPRLTTLRPGHLKTAFSWYRYAVSPPTSKQSIAQTLPWDILATILEYLDTPEAAVASMVCRSWLEPARQRLYYGIDLQPASNMNFIRLATSMENSPRLRQFVRRVRISVLGKDETAGRLDWIKNLPPDQVQRLSIGCTQYDTPSAADVRSIYQHPNIRSSVQCLKLSGRPFRHAEVPVKNLEFAKFEDLEVEVTSDDNMDYCSSLRFPALRKLVIRGARIPRH</sequence>
<reference evidence="3 4" key="1">
    <citation type="journal article" date="2012" name="Science">
        <title>The Paleozoic origin of enzymatic lignin decomposition reconstructed from 31 fungal genomes.</title>
        <authorList>
            <person name="Floudas D."/>
            <person name="Binder M."/>
            <person name="Riley R."/>
            <person name="Barry K."/>
            <person name="Blanchette R.A."/>
            <person name="Henrissat B."/>
            <person name="Martinez A.T."/>
            <person name="Otillar R."/>
            <person name="Spatafora J.W."/>
            <person name="Yadav J.S."/>
            <person name="Aerts A."/>
            <person name="Benoit I."/>
            <person name="Boyd A."/>
            <person name="Carlson A."/>
            <person name="Copeland A."/>
            <person name="Coutinho P.M."/>
            <person name="de Vries R.P."/>
            <person name="Ferreira P."/>
            <person name="Findley K."/>
            <person name="Foster B."/>
            <person name="Gaskell J."/>
            <person name="Glotzer D."/>
            <person name="Gorecki P."/>
            <person name="Heitman J."/>
            <person name="Hesse C."/>
            <person name="Hori C."/>
            <person name="Igarashi K."/>
            <person name="Jurgens J.A."/>
            <person name="Kallen N."/>
            <person name="Kersten P."/>
            <person name="Kohler A."/>
            <person name="Kuees U."/>
            <person name="Kumar T.K.A."/>
            <person name="Kuo A."/>
            <person name="LaButti K."/>
            <person name="Larrondo L.F."/>
            <person name="Lindquist E."/>
            <person name="Ling A."/>
            <person name="Lombard V."/>
            <person name="Lucas S."/>
            <person name="Lundell T."/>
            <person name="Martin R."/>
            <person name="McLaughlin D.J."/>
            <person name="Morgenstern I."/>
            <person name="Morin E."/>
            <person name="Murat C."/>
            <person name="Nagy L.G."/>
            <person name="Nolan M."/>
            <person name="Ohm R.A."/>
            <person name="Patyshakuliyeva A."/>
            <person name="Rokas A."/>
            <person name="Ruiz-Duenas F.J."/>
            <person name="Sabat G."/>
            <person name="Salamov A."/>
            <person name="Samejima M."/>
            <person name="Schmutz J."/>
            <person name="Slot J.C."/>
            <person name="St John F."/>
            <person name="Stenlid J."/>
            <person name="Sun H."/>
            <person name="Sun S."/>
            <person name="Syed K."/>
            <person name="Tsang A."/>
            <person name="Wiebenga A."/>
            <person name="Young D."/>
            <person name="Pisabarro A."/>
            <person name="Eastwood D.C."/>
            <person name="Martin F."/>
            <person name="Cullen D."/>
            <person name="Grigoriev I.V."/>
            <person name="Hibbett D.S."/>
        </authorList>
    </citation>
    <scope>NUCLEOTIDE SEQUENCE [LARGE SCALE GENOMIC DNA]</scope>
    <source>
        <strain evidence="3 4">DJM-731 SS1</strain>
    </source>
</reference>
<keyword evidence="1" id="KW-1133">Transmembrane helix</keyword>
<keyword evidence="1" id="KW-0812">Transmembrane</keyword>
<proteinExistence type="predicted"/>
<dbReference type="CDD" id="cd09917">
    <property type="entry name" value="F-box_SF"/>
    <property type="match status" value="1"/>
</dbReference>
<dbReference type="RefSeq" id="XP_040630312.1">
    <property type="nucleotide sequence ID" value="XM_040772462.1"/>
</dbReference>
<dbReference type="AlphaFoldDB" id="M5GEN3"/>
<accession>M5GEN3</accession>
<evidence type="ECO:0000256" key="1">
    <source>
        <dbReference type="SAM" id="Phobius"/>
    </source>
</evidence>
<name>M5GEN3_DACPD</name>
<dbReference type="GeneID" id="63687524"/>
<feature type="transmembrane region" description="Helical" evidence="1">
    <location>
        <begin position="6"/>
        <end position="27"/>
    </location>
</feature>
<dbReference type="STRING" id="1858805.M5GEN3"/>
<dbReference type="EMBL" id="JH795860">
    <property type="protein sequence ID" value="EJU03418.1"/>
    <property type="molecule type" value="Genomic_DNA"/>
</dbReference>
<evidence type="ECO:0000313" key="4">
    <source>
        <dbReference type="Proteomes" id="UP000030653"/>
    </source>
</evidence>
<dbReference type="Gene3D" id="1.20.1280.50">
    <property type="match status" value="1"/>
</dbReference>
<dbReference type="Proteomes" id="UP000030653">
    <property type="component" value="Unassembled WGS sequence"/>
</dbReference>
<dbReference type="SUPFAM" id="SSF81383">
    <property type="entry name" value="F-box domain"/>
    <property type="match status" value="1"/>
</dbReference>
<dbReference type="OrthoDB" id="2921803at2759"/>
<gene>
    <name evidence="3" type="ORF">DACRYDRAFT_21599</name>
</gene>
<keyword evidence="1" id="KW-0472">Membrane</keyword>
<organism evidence="3 4">
    <name type="scientific">Dacryopinax primogenitus (strain DJM 731)</name>
    <name type="common">Brown rot fungus</name>
    <dbReference type="NCBI Taxonomy" id="1858805"/>
    <lineage>
        <taxon>Eukaryota</taxon>
        <taxon>Fungi</taxon>
        <taxon>Dikarya</taxon>
        <taxon>Basidiomycota</taxon>
        <taxon>Agaricomycotina</taxon>
        <taxon>Dacrymycetes</taxon>
        <taxon>Dacrymycetales</taxon>
        <taxon>Dacrymycetaceae</taxon>
        <taxon>Dacryopinax</taxon>
    </lineage>
</organism>
<feature type="domain" description="F-box" evidence="2">
    <location>
        <begin position="60"/>
        <end position="103"/>
    </location>
</feature>
<evidence type="ECO:0000259" key="2">
    <source>
        <dbReference type="Pfam" id="PF12937"/>
    </source>
</evidence>